<dbReference type="InterPro" id="IPR050155">
    <property type="entry name" value="HAD-like_hydrolase_sf"/>
</dbReference>
<dbReference type="NCBIfam" id="TIGR03351">
    <property type="entry name" value="PhnX-like"/>
    <property type="match status" value="1"/>
</dbReference>
<keyword evidence="2" id="KW-1185">Reference proteome</keyword>
<gene>
    <name evidence="1" type="ORF">Cch02nite_63500</name>
</gene>
<dbReference type="GO" id="GO:0005829">
    <property type="term" value="C:cytosol"/>
    <property type="evidence" value="ECO:0007669"/>
    <property type="project" value="TreeGrafter"/>
</dbReference>
<evidence type="ECO:0000313" key="1">
    <source>
        <dbReference type="EMBL" id="GIF92906.1"/>
    </source>
</evidence>
<dbReference type="GO" id="GO:0008967">
    <property type="term" value="F:phosphoglycolate phosphatase activity"/>
    <property type="evidence" value="ECO:0007669"/>
    <property type="project" value="TreeGrafter"/>
</dbReference>
<dbReference type="AlphaFoldDB" id="A0A8J3NUK5"/>
<dbReference type="RefSeq" id="WP_275413970.1">
    <property type="nucleotide sequence ID" value="NZ_BAAALB010000044.1"/>
</dbReference>
<keyword evidence="1" id="KW-0378">Hydrolase</keyword>
<dbReference type="SFLD" id="SFLDG01129">
    <property type="entry name" value="C1.5:_HAD__Beta-PGM__Phosphata"/>
    <property type="match status" value="1"/>
</dbReference>
<dbReference type="SUPFAM" id="SSF56784">
    <property type="entry name" value="HAD-like"/>
    <property type="match status" value="1"/>
</dbReference>
<sequence length="233" mass="23447">MNHPWTELPRLRLACLDMAGTTVSDGGLVERAASVALAAQGVEPGTSGHAAGLIVVRRTMGMSKIVVFREIFDGDEAAAQRANAAFEQAYADLVGAGEVSALPGAAEAIAALREAGVAVVLTTGFSRPTQDAIIDALGWRDLVDLALVPGDGLRGRPYPDLVLHAALRLGVDDVRAIAVAGDSVNDIGCGVRAGAGVVAGVLGGAHGRADLAAAGATHLLAAVAELPALLGQP</sequence>
<proteinExistence type="predicted"/>
<comment type="caution">
    <text evidence="1">The sequence shown here is derived from an EMBL/GenBank/DDBJ whole genome shotgun (WGS) entry which is preliminary data.</text>
</comment>
<organism evidence="1 2">
    <name type="scientific">Catellatospora chokoriensis</name>
    <dbReference type="NCBI Taxonomy" id="310353"/>
    <lineage>
        <taxon>Bacteria</taxon>
        <taxon>Bacillati</taxon>
        <taxon>Actinomycetota</taxon>
        <taxon>Actinomycetes</taxon>
        <taxon>Micromonosporales</taxon>
        <taxon>Micromonosporaceae</taxon>
        <taxon>Catellatospora</taxon>
    </lineage>
</organism>
<dbReference type="Pfam" id="PF00702">
    <property type="entry name" value="Hydrolase"/>
    <property type="match status" value="1"/>
</dbReference>
<dbReference type="InterPro" id="IPR036412">
    <property type="entry name" value="HAD-like_sf"/>
</dbReference>
<dbReference type="PANTHER" id="PTHR43434:SF19">
    <property type="entry name" value="PHOSPHONOACETALDEHYDE HYDROLASE"/>
    <property type="match status" value="1"/>
</dbReference>
<dbReference type="GO" id="GO:0006281">
    <property type="term" value="P:DNA repair"/>
    <property type="evidence" value="ECO:0007669"/>
    <property type="project" value="TreeGrafter"/>
</dbReference>
<protein>
    <submittedName>
        <fullName evidence="1">Putative haloacid dehalogenase-like hydrolase</fullName>
    </submittedName>
</protein>
<dbReference type="InterPro" id="IPR023214">
    <property type="entry name" value="HAD_sf"/>
</dbReference>
<dbReference type="SFLD" id="SFLDS00003">
    <property type="entry name" value="Haloacid_Dehalogenase"/>
    <property type="match status" value="1"/>
</dbReference>
<dbReference type="Proteomes" id="UP000619293">
    <property type="component" value="Unassembled WGS sequence"/>
</dbReference>
<dbReference type="PANTHER" id="PTHR43434">
    <property type="entry name" value="PHOSPHOGLYCOLATE PHOSPHATASE"/>
    <property type="match status" value="1"/>
</dbReference>
<evidence type="ECO:0000313" key="2">
    <source>
        <dbReference type="Proteomes" id="UP000619293"/>
    </source>
</evidence>
<reference evidence="1 2" key="1">
    <citation type="submission" date="2021-01" db="EMBL/GenBank/DDBJ databases">
        <title>Whole genome shotgun sequence of Catellatospora chokoriensis NBRC 107358.</title>
        <authorList>
            <person name="Komaki H."/>
            <person name="Tamura T."/>
        </authorList>
    </citation>
    <scope>NUCLEOTIDE SEQUENCE [LARGE SCALE GENOMIC DNA]</scope>
    <source>
        <strain evidence="1 2">NBRC 107358</strain>
    </source>
</reference>
<dbReference type="InterPro" id="IPR022468">
    <property type="entry name" value="PhnX-like"/>
</dbReference>
<dbReference type="Gene3D" id="3.40.50.1000">
    <property type="entry name" value="HAD superfamily/HAD-like"/>
    <property type="match status" value="1"/>
</dbReference>
<name>A0A8J3NUK5_9ACTN</name>
<dbReference type="EMBL" id="BONG01000053">
    <property type="protein sequence ID" value="GIF92906.1"/>
    <property type="molecule type" value="Genomic_DNA"/>
</dbReference>
<accession>A0A8J3NUK5</accession>